<gene>
    <name evidence="5" type="ORF">CLCOS_19300</name>
    <name evidence="4" type="ORF">WX73_04090</name>
</gene>
<dbReference type="Proteomes" id="UP000093694">
    <property type="component" value="Unassembled WGS sequence"/>
</dbReference>
<keyword evidence="2" id="KW-0012">Acyltransferase</keyword>
<evidence type="ECO:0000256" key="1">
    <source>
        <dbReference type="ARBA" id="ARBA00022679"/>
    </source>
</evidence>
<dbReference type="SUPFAM" id="SSF55729">
    <property type="entry name" value="Acyl-CoA N-acyltransferases (Nat)"/>
    <property type="match status" value="1"/>
</dbReference>
<dbReference type="InterPro" id="IPR050680">
    <property type="entry name" value="YpeA/RimI_acetyltransf"/>
</dbReference>
<dbReference type="AlphaFoldDB" id="A0A166TEU4"/>
<proteinExistence type="predicted"/>
<evidence type="ECO:0000313" key="5">
    <source>
        <dbReference type="EMBL" id="OBR94431.1"/>
    </source>
</evidence>
<reference evidence="4 6" key="1">
    <citation type="journal article" date="2015" name="Biotechnol. Bioeng.">
        <title>Genome sequence and phenotypic characterization of Caulobacter segnis.</title>
        <authorList>
            <person name="Patel S."/>
            <person name="Fletcher B."/>
            <person name="Scott D.C."/>
            <person name="Ely B."/>
        </authorList>
    </citation>
    <scope>NUCLEOTIDE SEQUENCE [LARGE SCALE GENOMIC DNA]</scope>
    <source>
        <strain evidence="4 6">PS02</strain>
    </source>
</reference>
<dbReference type="PATRIC" id="fig|1705578.3.peg.4198"/>
<reference evidence="5 7" key="2">
    <citation type="journal article" date="2016" name="Front. Microbiol.">
        <title>Industrial Acetogenic Biocatalysts: A Comparative Metabolic and Genomic Analysis.</title>
        <authorList>
            <person name="Bengelsdorf F."/>
            <person name="Poehlein A."/>
            <person name="Sonja S."/>
            <person name="Erz C."/>
            <person name="Hummel T."/>
            <person name="Hoffmeister S."/>
            <person name="Daniel R."/>
            <person name="Durre P."/>
        </authorList>
    </citation>
    <scope>NUCLEOTIDE SEQUENCE [LARGE SCALE GENOMIC DNA]</scope>
    <source>
        <strain evidence="5 7">PTA-10522</strain>
    </source>
</reference>
<keyword evidence="1 4" id="KW-0808">Transferase</keyword>
<dbReference type="EMBL" id="LITQ01000011">
    <property type="protein sequence ID" value="OAA93594.1"/>
    <property type="molecule type" value="Genomic_DNA"/>
</dbReference>
<evidence type="ECO:0000256" key="2">
    <source>
        <dbReference type="ARBA" id="ARBA00023315"/>
    </source>
</evidence>
<accession>A0A166TEU4</accession>
<name>A0A166TEU4_9CLOT</name>
<dbReference type="InterPro" id="IPR016181">
    <property type="entry name" value="Acyl_CoA_acyltransferase"/>
</dbReference>
<evidence type="ECO:0000313" key="4">
    <source>
        <dbReference type="EMBL" id="OAA93594.1"/>
    </source>
</evidence>
<dbReference type="GO" id="GO:0016747">
    <property type="term" value="F:acyltransferase activity, transferring groups other than amino-acyl groups"/>
    <property type="evidence" value="ECO:0007669"/>
    <property type="project" value="InterPro"/>
</dbReference>
<organism evidence="4 6">
    <name type="scientific">Clostridium coskatii</name>
    <dbReference type="NCBI Taxonomy" id="1705578"/>
    <lineage>
        <taxon>Bacteria</taxon>
        <taxon>Bacillati</taxon>
        <taxon>Bacillota</taxon>
        <taxon>Clostridia</taxon>
        <taxon>Eubacteriales</taxon>
        <taxon>Clostridiaceae</taxon>
        <taxon>Clostridium</taxon>
    </lineage>
</organism>
<dbReference type="RefSeq" id="WP_023162949.1">
    <property type="nucleotide sequence ID" value="NZ_LITQ01000011.1"/>
</dbReference>
<sequence>MIRRGNIKDLDTIVKYNYNLAKETENLELDKEILKKGVRTALEDNGNGIYFVYEKDDMVVGQIMITKEWSDWRNGDYWWIQSVYVNKDYRGQGIFTQLFDYVKYLAERSNNVCSLRLYVEKKNERAKDTYKSKGMKETHYLMYEIKK</sequence>
<dbReference type="Proteomes" id="UP000077384">
    <property type="component" value="Unassembled WGS sequence"/>
</dbReference>
<protein>
    <submittedName>
        <fullName evidence="4">Acetyltransferase (GNAT) family protein</fullName>
    </submittedName>
</protein>
<dbReference type="CDD" id="cd04301">
    <property type="entry name" value="NAT_SF"/>
    <property type="match status" value="1"/>
</dbReference>
<dbReference type="InterPro" id="IPR000182">
    <property type="entry name" value="GNAT_dom"/>
</dbReference>
<evidence type="ECO:0000313" key="6">
    <source>
        <dbReference type="Proteomes" id="UP000077384"/>
    </source>
</evidence>
<dbReference type="EMBL" id="LROR01000045">
    <property type="protein sequence ID" value="OBR94431.1"/>
    <property type="molecule type" value="Genomic_DNA"/>
</dbReference>
<dbReference type="PROSITE" id="PS51186">
    <property type="entry name" value="GNAT"/>
    <property type="match status" value="1"/>
</dbReference>
<dbReference type="PANTHER" id="PTHR43420">
    <property type="entry name" value="ACETYLTRANSFERASE"/>
    <property type="match status" value="1"/>
</dbReference>
<evidence type="ECO:0000259" key="3">
    <source>
        <dbReference type="PROSITE" id="PS51186"/>
    </source>
</evidence>
<dbReference type="Pfam" id="PF00583">
    <property type="entry name" value="Acetyltransf_1"/>
    <property type="match status" value="1"/>
</dbReference>
<keyword evidence="7" id="KW-1185">Reference proteome</keyword>
<evidence type="ECO:0000313" key="7">
    <source>
        <dbReference type="Proteomes" id="UP000093694"/>
    </source>
</evidence>
<feature type="domain" description="N-acetyltransferase" evidence="3">
    <location>
        <begin position="1"/>
        <end position="147"/>
    </location>
</feature>
<comment type="caution">
    <text evidence="4">The sequence shown here is derived from an EMBL/GenBank/DDBJ whole genome shotgun (WGS) entry which is preliminary data.</text>
</comment>
<dbReference type="Gene3D" id="3.40.630.30">
    <property type="match status" value="1"/>
</dbReference>
<dbReference type="PANTHER" id="PTHR43420:SF52">
    <property type="entry name" value="N-ACETYLTRANSFERASE YODP"/>
    <property type="match status" value="1"/>
</dbReference>